<dbReference type="InterPro" id="IPR038071">
    <property type="entry name" value="UROD/MetE-like_sf"/>
</dbReference>
<dbReference type="Pfam" id="PF01208">
    <property type="entry name" value="URO-D"/>
    <property type="match status" value="1"/>
</dbReference>
<dbReference type="CDD" id="cd03465">
    <property type="entry name" value="URO-D_like"/>
    <property type="match status" value="1"/>
</dbReference>
<dbReference type="STRING" id="1184151.AW736_09405"/>
<protein>
    <submittedName>
        <fullName evidence="2">Uroporphyrinogen decarboxylase</fullName>
    </submittedName>
</protein>
<reference evidence="2 3" key="1">
    <citation type="submission" date="2016-01" db="EMBL/GenBank/DDBJ databases">
        <title>High potential of lignocellulose degradation of a new Verrucomicrobia species.</title>
        <authorList>
            <person name="Wang Y."/>
            <person name="Shi Y."/>
            <person name="Qiu Z."/>
            <person name="Liu S."/>
            <person name="Yang H."/>
        </authorList>
    </citation>
    <scope>NUCLEOTIDE SEQUENCE [LARGE SCALE GENOMIC DNA]</scope>
    <source>
        <strain evidence="2 3">TSB47</strain>
    </source>
</reference>
<dbReference type="GO" id="GO:0006779">
    <property type="term" value="P:porphyrin-containing compound biosynthetic process"/>
    <property type="evidence" value="ECO:0007669"/>
    <property type="project" value="InterPro"/>
</dbReference>
<dbReference type="SUPFAM" id="SSF51726">
    <property type="entry name" value="UROD/MetE-like"/>
    <property type="match status" value="1"/>
</dbReference>
<dbReference type="AlphaFoldDB" id="A0A178IJZ8"/>
<evidence type="ECO:0000259" key="1">
    <source>
        <dbReference type="Pfam" id="PF01208"/>
    </source>
</evidence>
<comment type="caution">
    <text evidence="2">The sequence shown here is derived from an EMBL/GenBank/DDBJ whole genome shotgun (WGS) entry which is preliminary data.</text>
</comment>
<gene>
    <name evidence="2" type="ORF">AW736_09405</name>
</gene>
<name>A0A178IJZ8_9BACT</name>
<dbReference type="Proteomes" id="UP000078486">
    <property type="component" value="Unassembled WGS sequence"/>
</dbReference>
<dbReference type="Gene3D" id="3.20.20.210">
    <property type="match status" value="1"/>
</dbReference>
<sequence length="362" mass="40765">MTPAQWTCFKKAARLELRETDPIPLALIVDSPWMPGYLGINHFDFYLDPELWFRSHLKIHEEFPDILFIPPWWLEYGMAAEPSVLGAKIKFWPDNTPSEQNLLARIEDIDTLPEYDVEHDSYMALTLHRMRMTRQRILDSGQTLPLAAARGPLCTASFVRGVTELMMDLIENPDCAHKLIDLCTRLTIDWLKAQARALGPTVEGFLLLDDIVGFVNEEHYQEFCHPYLKRICDAFPKDWIKIYHNDASIEKCLEHLPDAGFHVLNWGKQTDIAAVKARVGDRLCLMGNVNPLEVVAKGTPAQVHAATLDVLEKSDGHGIILSVGGGVSPGTPRENINAMQSALADYNARRARGISQAVSRLM</sequence>
<dbReference type="OrthoDB" id="9780425at2"/>
<dbReference type="RefSeq" id="WP_068770040.1">
    <property type="nucleotide sequence ID" value="NZ_CP109796.1"/>
</dbReference>
<accession>A0A178IJZ8</accession>
<dbReference type="InterPro" id="IPR052024">
    <property type="entry name" value="Methanogen_methyltrans"/>
</dbReference>
<evidence type="ECO:0000313" key="2">
    <source>
        <dbReference type="EMBL" id="OAM90194.1"/>
    </source>
</evidence>
<dbReference type="PANTHER" id="PTHR47099">
    <property type="entry name" value="METHYLCOBAMIDE:COM METHYLTRANSFERASE MTBA"/>
    <property type="match status" value="1"/>
</dbReference>
<keyword evidence="3" id="KW-1185">Reference proteome</keyword>
<dbReference type="GO" id="GO:0004853">
    <property type="term" value="F:uroporphyrinogen decarboxylase activity"/>
    <property type="evidence" value="ECO:0007669"/>
    <property type="project" value="InterPro"/>
</dbReference>
<feature type="domain" description="Uroporphyrinogen decarboxylase (URO-D)" evidence="1">
    <location>
        <begin position="39"/>
        <end position="344"/>
    </location>
</feature>
<dbReference type="PANTHER" id="PTHR47099:SF1">
    <property type="entry name" value="METHYLCOBAMIDE:COM METHYLTRANSFERASE MTBA"/>
    <property type="match status" value="1"/>
</dbReference>
<organism evidence="2 3">
    <name type="scientific">Termitidicoccus mucosus</name>
    <dbReference type="NCBI Taxonomy" id="1184151"/>
    <lineage>
        <taxon>Bacteria</taxon>
        <taxon>Pseudomonadati</taxon>
        <taxon>Verrucomicrobiota</taxon>
        <taxon>Opitutia</taxon>
        <taxon>Opitutales</taxon>
        <taxon>Opitutaceae</taxon>
        <taxon>Termitidicoccus</taxon>
    </lineage>
</organism>
<dbReference type="InterPro" id="IPR000257">
    <property type="entry name" value="Uroporphyrinogen_deCOase"/>
</dbReference>
<dbReference type="EMBL" id="LRRQ01000074">
    <property type="protein sequence ID" value="OAM90194.1"/>
    <property type="molecule type" value="Genomic_DNA"/>
</dbReference>
<proteinExistence type="predicted"/>
<evidence type="ECO:0000313" key="3">
    <source>
        <dbReference type="Proteomes" id="UP000078486"/>
    </source>
</evidence>